<feature type="domain" description="DUS-like FMN-binding" evidence="8">
    <location>
        <begin position="7"/>
        <end position="251"/>
    </location>
</feature>
<evidence type="ECO:0000256" key="2">
    <source>
        <dbReference type="ARBA" id="ARBA00022643"/>
    </source>
</evidence>
<comment type="caution">
    <text evidence="9">The sequence shown here is derived from an EMBL/GenBank/DDBJ whole genome shotgun (WGS) entry which is preliminary data.</text>
</comment>
<evidence type="ECO:0000256" key="3">
    <source>
        <dbReference type="ARBA" id="ARBA00022694"/>
    </source>
</evidence>
<evidence type="ECO:0000256" key="1">
    <source>
        <dbReference type="ARBA" id="ARBA00022630"/>
    </source>
</evidence>
<dbReference type="EMBL" id="FNVS01000023">
    <property type="protein sequence ID" value="SEG24742.1"/>
    <property type="molecule type" value="Genomic_DNA"/>
</dbReference>
<feature type="binding site" evidence="7">
    <location>
        <position position="163"/>
    </location>
    <ligand>
        <name>FMN</name>
        <dbReference type="ChEBI" id="CHEBI:58210"/>
    </ligand>
</feature>
<keyword evidence="1 5" id="KW-0285">Flavoprotein</keyword>
<feature type="active site" description="Proton donor" evidence="6">
    <location>
        <position position="95"/>
    </location>
</feature>
<dbReference type="RefSeq" id="WP_103984343.1">
    <property type="nucleotide sequence ID" value="NZ_FNVS01000023.1"/>
</dbReference>
<evidence type="ECO:0000313" key="10">
    <source>
        <dbReference type="Proteomes" id="UP000236725"/>
    </source>
</evidence>
<keyword evidence="3 5" id="KW-0819">tRNA processing</keyword>
<keyword evidence="10" id="KW-1185">Reference proteome</keyword>
<name>A0A8G2F667_9BACT</name>
<keyword evidence="4 5" id="KW-0560">Oxidoreductase</keyword>
<dbReference type="Pfam" id="PF01207">
    <property type="entry name" value="Dus"/>
    <property type="match status" value="1"/>
</dbReference>
<keyword evidence="7" id="KW-0547">Nucleotide-binding</keyword>
<dbReference type="AlphaFoldDB" id="A0A8G2F667"/>
<dbReference type="PANTHER" id="PTHR45846:SF1">
    <property type="entry name" value="TRNA-DIHYDROURIDINE(47) SYNTHASE [NAD(P)(+)]-LIKE"/>
    <property type="match status" value="1"/>
</dbReference>
<dbReference type="InterPro" id="IPR001269">
    <property type="entry name" value="DUS_fam"/>
</dbReference>
<dbReference type="GO" id="GO:0050660">
    <property type="term" value="F:flavin adenine dinucleotide binding"/>
    <property type="evidence" value="ECO:0007669"/>
    <property type="project" value="InterPro"/>
</dbReference>
<dbReference type="GO" id="GO:0003723">
    <property type="term" value="F:RNA binding"/>
    <property type="evidence" value="ECO:0007669"/>
    <property type="project" value="TreeGrafter"/>
</dbReference>
<dbReference type="Gene3D" id="3.20.20.70">
    <property type="entry name" value="Aldolase class I"/>
    <property type="match status" value="1"/>
</dbReference>
<evidence type="ECO:0000256" key="7">
    <source>
        <dbReference type="PIRSR" id="PIRSR006621-2"/>
    </source>
</evidence>
<sequence length="316" mass="36206">MEYKIHFAPLQGYTDNVYREAHAQVFGGVEFYYTPFVRLEKGGFRNKELRDILPSGSGCCRVVPQLIAATPEEFRQIAALFYANGYRRADINLGCPFPMQARLHRGAGILPFIGEAEALLNTVEEFPQIQFSVKLRLGWETVDESWVLLSVLNRLPLEHITLHPRLGVQQYKGSVDMDGFTAFYQACKHPLFYNGDIETLEDIRDITSQFPLLKGIMSGRGLLAHPWLAVEYEKGKELSAVERKEMLETFHARLLTGYQERLEGGEHQVLAKLKTVWDYLLPEADKKLRKKILKSNILDVYCQSVKELFRAYPFIG</sequence>
<keyword evidence="2 5" id="KW-0288">FMN</keyword>
<dbReference type="EC" id="1.3.1.-" evidence="5"/>
<dbReference type="PIRSF" id="PIRSF006621">
    <property type="entry name" value="Dus"/>
    <property type="match status" value="1"/>
</dbReference>
<dbReference type="SUPFAM" id="SSF51395">
    <property type="entry name" value="FMN-linked oxidoreductases"/>
    <property type="match status" value="1"/>
</dbReference>
<dbReference type="PANTHER" id="PTHR45846">
    <property type="entry name" value="TRNA-DIHYDROURIDINE(47) SYNTHASE [NAD(P)(+)]-LIKE"/>
    <property type="match status" value="1"/>
</dbReference>
<proteinExistence type="inferred from homology"/>
<accession>A0A8G2F667</accession>
<evidence type="ECO:0000313" key="9">
    <source>
        <dbReference type="EMBL" id="SEG24742.1"/>
    </source>
</evidence>
<comment type="cofactor">
    <cofactor evidence="5 7">
        <name>FMN</name>
        <dbReference type="ChEBI" id="CHEBI:58210"/>
    </cofactor>
</comment>
<organism evidence="9 10">
    <name type="scientific">Parabacteroides chinchillae</name>
    <dbReference type="NCBI Taxonomy" id="871327"/>
    <lineage>
        <taxon>Bacteria</taxon>
        <taxon>Pseudomonadati</taxon>
        <taxon>Bacteroidota</taxon>
        <taxon>Bacteroidia</taxon>
        <taxon>Bacteroidales</taxon>
        <taxon>Tannerellaceae</taxon>
        <taxon>Parabacteroides</taxon>
    </lineage>
</organism>
<feature type="binding site" evidence="7">
    <location>
        <position position="134"/>
    </location>
    <ligand>
        <name>FMN</name>
        <dbReference type="ChEBI" id="CHEBI:58210"/>
    </ligand>
</feature>
<comment type="similarity">
    <text evidence="5">Belongs to the dus family.</text>
</comment>
<dbReference type="GO" id="GO:0017150">
    <property type="term" value="F:tRNA dihydrouridine synthase activity"/>
    <property type="evidence" value="ECO:0007669"/>
    <property type="project" value="InterPro"/>
</dbReference>
<feature type="binding site" evidence="7">
    <location>
        <begin position="219"/>
        <end position="220"/>
    </location>
    <ligand>
        <name>FMN</name>
        <dbReference type="ChEBI" id="CHEBI:58210"/>
    </ligand>
</feature>
<dbReference type="CDD" id="cd02801">
    <property type="entry name" value="DUS_like_FMN"/>
    <property type="match status" value="1"/>
</dbReference>
<evidence type="ECO:0000259" key="8">
    <source>
        <dbReference type="Pfam" id="PF01207"/>
    </source>
</evidence>
<evidence type="ECO:0000256" key="4">
    <source>
        <dbReference type="ARBA" id="ARBA00023002"/>
    </source>
</evidence>
<protein>
    <recommendedName>
        <fullName evidence="5">tRNA-dihydrouridine synthase</fullName>
        <ecNumber evidence="5">1.3.1.-</ecNumber>
    </recommendedName>
</protein>
<feature type="binding site" evidence="7">
    <location>
        <position position="65"/>
    </location>
    <ligand>
        <name>FMN</name>
        <dbReference type="ChEBI" id="CHEBI:58210"/>
    </ligand>
</feature>
<reference evidence="9 10" key="1">
    <citation type="submission" date="2016-10" db="EMBL/GenBank/DDBJ databases">
        <authorList>
            <person name="Varghese N."/>
            <person name="Submissions S."/>
        </authorList>
    </citation>
    <scope>NUCLEOTIDE SEQUENCE [LARGE SCALE GENOMIC DNA]</scope>
    <source>
        <strain evidence="9 10">DSM 29073</strain>
    </source>
</reference>
<evidence type="ECO:0000256" key="6">
    <source>
        <dbReference type="PIRSR" id="PIRSR006621-1"/>
    </source>
</evidence>
<comment type="function">
    <text evidence="5">Catalyzes the synthesis of 5,6-dihydrouridine (D), a modified base found in the D-loop of most tRNAs, via the reduction of the C5-C6 double bond in target uridines.</text>
</comment>
<dbReference type="Proteomes" id="UP000236725">
    <property type="component" value="Unassembled WGS sequence"/>
</dbReference>
<dbReference type="InterPro" id="IPR013785">
    <property type="entry name" value="Aldolase_TIM"/>
</dbReference>
<gene>
    <name evidence="9" type="ORF">SAMN05444001_12345</name>
</gene>
<evidence type="ECO:0000256" key="5">
    <source>
        <dbReference type="PIRNR" id="PIRNR006621"/>
    </source>
</evidence>
<dbReference type="InterPro" id="IPR035587">
    <property type="entry name" value="DUS-like_FMN-bd"/>
</dbReference>